<evidence type="ECO:0000256" key="2">
    <source>
        <dbReference type="SAM" id="Coils"/>
    </source>
</evidence>
<feature type="coiled-coil region" evidence="2">
    <location>
        <begin position="92"/>
        <end position="119"/>
    </location>
</feature>
<dbReference type="PANTHER" id="PTHR30548:SF1">
    <property type="entry name" value="DEHYDRATASE SUBUNIT MJ0007-RELATED"/>
    <property type="match status" value="1"/>
</dbReference>
<evidence type="ECO:0000313" key="3">
    <source>
        <dbReference type="EMBL" id="GAG12382.1"/>
    </source>
</evidence>
<evidence type="ECO:0000256" key="1">
    <source>
        <dbReference type="ARBA" id="ARBA00005806"/>
    </source>
</evidence>
<dbReference type="EMBL" id="BARS01020888">
    <property type="protein sequence ID" value="GAG12382.1"/>
    <property type="molecule type" value="Genomic_DNA"/>
</dbReference>
<feature type="non-terminal residue" evidence="3">
    <location>
        <position position="272"/>
    </location>
</feature>
<name>X0VMH1_9ZZZZ</name>
<dbReference type="Pfam" id="PF06050">
    <property type="entry name" value="HGD-D"/>
    <property type="match status" value="1"/>
</dbReference>
<dbReference type="AlphaFoldDB" id="X0VMH1"/>
<feature type="non-terminal residue" evidence="3">
    <location>
        <position position="1"/>
    </location>
</feature>
<dbReference type="InterPro" id="IPR010327">
    <property type="entry name" value="FldB/FldC_alpha/beta"/>
</dbReference>
<comment type="caution">
    <text evidence="3">The sequence shown here is derived from an EMBL/GenBank/DDBJ whole genome shotgun (WGS) entry which is preliminary data.</text>
</comment>
<proteinExistence type="inferred from homology"/>
<evidence type="ECO:0008006" key="4">
    <source>
        <dbReference type="Google" id="ProtNLM"/>
    </source>
</evidence>
<sequence>HEGPKQIWVDIPPRNLGNSIELLTDNISNALHEFEKLTGNNVSDNDLRAHFKIGNQVKRSYKNIIYDISASDFYPCNPATFSEIMAMLSITFQDYNSNASRYRDNIVALEKEMRERIRKGIGMDVSKMPRIFVTPMFGGWEPKSHDIIYELGGRALYADWEWLKFLEEIPTAPHTNPLEEYARFLMKATETGIGCDNDKLTDSYLKMASDLNADGIIFFQLFGCHSISNCYAMLREKVRRELEIPITAITFNKIGDNVEQVKTRLGAFMEMF</sequence>
<dbReference type="PANTHER" id="PTHR30548">
    <property type="entry name" value="2-HYDROXYGLUTARYL-COA DEHYDRATASE, D-COMPONENT-RELATED"/>
    <property type="match status" value="1"/>
</dbReference>
<dbReference type="Gene3D" id="3.40.50.11900">
    <property type="match status" value="1"/>
</dbReference>
<accession>X0VMH1</accession>
<organism evidence="3">
    <name type="scientific">marine sediment metagenome</name>
    <dbReference type="NCBI Taxonomy" id="412755"/>
    <lineage>
        <taxon>unclassified sequences</taxon>
        <taxon>metagenomes</taxon>
        <taxon>ecological metagenomes</taxon>
    </lineage>
</organism>
<comment type="similarity">
    <text evidence="1">Belongs to the FldB/FldC dehydratase alpha/beta subunit family.</text>
</comment>
<protein>
    <recommendedName>
        <fullName evidence="4">2-hydroxyacyl-CoA dehydratase</fullName>
    </recommendedName>
</protein>
<keyword evidence="2" id="KW-0175">Coiled coil</keyword>
<gene>
    <name evidence="3" type="ORF">S01H1_33635</name>
</gene>
<reference evidence="3" key="1">
    <citation type="journal article" date="2014" name="Front. Microbiol.">
        <title>High frequency of phylogenetically diverse reductive dehalogenase-homologous genes in deep subseafloor sedimentary metagenomes.</title>
        <authorList>
            <person name="Kawai M."/>
            <person name="Futagami T."/>
            <person name="Toyoda A."/>
            <person name="Takaki Y."/>
            <person name="Nishi S."/>
            <person name="Hori S."/>
            <person name="Arai W."/>
            <person name="Tsubouchi T."/>
            <person name="Morono Y."/>
            <person name="Uchiyama I."/>
            <person name="Ito T."/>
            <person name="Fujiyama A."/>
            <person name="Inagaki F."/>
            <person name="Takami H."/>
        </authorList>
    </citation>
    <scope>NUCLEOTIDE SEQUENCE</scope>
    <source>
        <strain evidence="3">Expedition CK06-06</strain>
    </source>
</reference>